<keyword evidence="5" id="KW-1185">Reference proteome</keyword>
<dbReference type="InterPro" id="IPR002942">
    <property type="entry name" value="S4_RNA-bd"/>
</dbReference>
<evidence type="ECO:0000256" key="1">
    <source>
        <dbReference type="PROSITE-ProRule" id="PRU00182"/>
    </source>
</evidence>
<feature type="compositionally biased region" description="Acidic residues" evidence="2">
    <location>
        <begin position="161"/>
        <end position="172"/>
    </location>
</feature>
<evidence type="ECO:0000259" key="3">
    <source>
        <dbReference type="SMART" id="SM00363"/>
    </source>
</evidence>
<dbReference type="InterPro" id="IPR036986">
    <property type="entry name" value="S4_RNA-bd_sf"/>
</dbReference>
<reference evidence="4 5" key="1">
    <citation type="submission" date="2024-02" db="EMBL/GenBank/DDBJ databases">
        <authorList>
            <person name="Chen Y."/>
            <person name="Shah S."/>
            <person name="Dougan E. K."/>
            <person name="Thang M."/>
            <person name="Chan C."/>
        </authorList>
    </citation>
    <scope>NUCLEOTIDE SEQUENCE [LARGE SCALE GENOMIC DNA]</scope>
</reference>
<dbReference type="SUPFAM" id="SSF55174">
    <property type="entry name" value="Alpha-L RNA-binding motif"/>
    <property type="match status" value="1"/>
</dbReference>
<accession>A0ABP0JGI7</accession>
<gene>
    <name evidence="4" type="ORF">SCF082_LOCUS11882</name>
</gene>
<evidence type="ECO:0000313" key="4">
    <source>
        <dbReference type="EMBL" id="CAK9013312.1"/>
    </source>
</evidence>
<feature type="domain" description="RNA-binding S4" evidence="3">
    <location>
        <begin position="16"/>
        <end position="75"/>
    </location>
</feature>
<dbReference type="EMBL" id="CAXAMM010007114">
    <property type="protein sequence ID" value="CAK9013312.1"/>
    <property type="molecule type" value="Genomic_DNA"/>
</dbReference>
<sequence length="346" mass="38507">MSGGMKQMQMLVTRFERLSRRISLAGLLSNHQAVQAISQGRVKVDGQLASSNFKVFQEAHVTLDGVNVPPPEPEPKLWAMFKPRKVLCENLEREDARTIRAKMRRWYEKDLMFATYVGIERLLQCISQCAECRRAADFKSIEELAALAPVTPAEAALAQTDSDELEDVDDEDAHGVNEEPADVKSAPTKRASFVVVREVSSRKQDSLTKKVEQDVQPYGPAACVRTFKDQKTNTCIMKTSCKAITGFGQYDMGFRCARESDNDARAEVHMFGAGSFAEEETFDSKVACLKCLPLEDKSYQTVGDLASQVLSMRQNLAIVESSVDRLNKKVVSSLQLRGLLPCSHES</sequence>
<proteinExistence type="predicted"/>
<evidence type="ECO:0000256" key="2">
    <source>
        <dbReference type="SAM" id="MobiDB-lite"/>
    </source>
</evidence>
<dbReference type="SMART" id="SM00363">
    <property type="entry name" value="S4"/>
    <property type="match status" value="1"/>
</dbReference>
<protein>
    <submittedName>
        <fullName evidence="4">S4 RNA-binding domain-containing protein</fullName>
    </submittedName>
</protein>
<name>A0ABP0JGI7_9DINO</name>
<keyword evidence="1" id="KW-0694">RNA-binding</keyword>
<comment type="caution">
    <text evidence="4">The sequence shown here is derived from an EMBL/GenBank/DDBJ whole genome shotgun (WGS) entry which is preliminary data.</text>
</comment>
<organism evidence="4 5">
    <name type="scientific">Durusdinium trenchii</name>
    <dbReference type="NCBI Taxonomy" id="1381693"/>
    <lineage>
        <taxon>Eukaryota</taxon>
        <taxon>Sar</taxon>
        <taxon>Alveolata</taxon>
        <taxon>Dinophyceae</taxon>
        <taxon>Suessiales</taxon>
        <taxon>Symbiodiniaceae</taxon>
        <taxon>Durusdinium</taxon>
    </lineage>
</organism>
<feature type="region of interest" description="Disordered" evidence="2">
    <location>
        <begin position="155"/>
        <end position="183"/>
    </location>
</feature>
<dbReference type="Proteomes" id="UP001642464">
    <property type="component" value="Unassembled WGS sequence"/>
</dbReference>
<dbReference type="PROSITE" id="PS50889">
    <property type="entry name" value="S4"/>
    <property type="match status" value="1"/>
</dbReference>
<evidence type="ECO:0000313" key="5">
    <source>
        <dbReference type="Proteomes" id="UP001642464"/>
    </source>
</evidence>
<dbReference type="Gene3D" id="3.10.290.10">
    <property type="entry name" value="RNA-binding S4 domain"/>
    <property type="match status" value="1"/>
</dbReference>
<dbReference type="CDD" id="cd00165">
    <property type="entry name" value="S4"/>
    <property type="match status" value="1"/>
</dbReference>